<evidence type="ECO:0000313" key="1">
    <source>
        <dbReference type="EnsemblPlants" id="OB06G31340.1"/>
    </source>
</evidence>
<organism evidence="1">
    <name type="scientific">Oryza brachyantha</name>
    <name type="common">malo sina</name>
    <dbReference type="NCBI Taxonomy" id="4533"/>
    <lineage>
        <taxon>Eukaryota</taxon>
        <taxon>Viridiplantae</taxon>
        <taxon>Streptophyta</taxon>
        <taxon>Embryophyta</taxon>
        <taxon>Tracheophyta</taxon>
        <taxon>Spermatophyta</taxon>
        <taxon>Magnoliopsida</taxon>
        <taxon>Liliopsida</taxon>
        <taxon>Poales</taxon>
        <taxon>Poaceae</taxon>
        <taxon>BOP clade</taxon>
        <taxon>Oryzoideae</taxon>
        <taxon>Oryzeae</taxon>
        <taxon>Oryzinae</taxon>
        <taxon>Oryza</taxon>
    </lineage>
</organism>
<accession>J3MGJ0</accession>
<evidence type="ECO:0000313" key="2">
    <source>
        <dbReference type="Proteomes" id="UP000006038"/>
    </source>
</evidence>
<name>J3MGJ0_ORYBR</name>
<reference evidence="1" key="1">
    <citation type="journal article" date="2013" name="Nat. Commun.">
        <title>Whole-genome sequencing of Oryza brachyantha reveals mechanisms underlying Oryza genome evolution.</title>
        <authorList>
            <person name="Chen J."/>
            <person name="Huang Q."/>
            <person name="Gao D."/>
            <person name="Wang J."/>
            <person name="Lang Y."/>
            <person name="Liu T."/>
            <person name="Li B."/>
            <person name="Bai Z."/>
            <person name="Luis Goicoechea J."/>
            <person name="Liang C."/>
            <person name="Chen C."/>
            <person name="Zhang W."/>
            <person name="Sun S."/>
            <person name="Liao Y."/>
            <person name="Zhang X."/>
            <person name="Yang L."/>
            <person name="Song C."/>
            <person name="Wang M."/>
            <person name="Shi J."/>
            <person name="Liu G."/>
            <person name="Liu J."/>
            <person name="Zhou H."/>
            <person name="Zhou W."/>
            <person name="Yu Q."/>
            <person name="An N."/>
            <person name="Chen Y."/>
            <person name="Cai Q."/>
            <person name="Wang B."/>
            <person name="Liu B."/>
            <person name="Min J."/>
            <person name="Huang Y."/>
            <person name="Wu H."/>
            <person name="Li Z."/>
            <person name="Zhang Y."/>
            <person name="Yin Y."/>
            <person name="Song W."/>
            <person name="Jiang J."/>
            <person name="Jackson S.A."/>
            <person name="Wing R.A."/>
            <person name="Wang J."/>
            <person name="Chen M."/>
        </authorList>
    </citation>
    <scope>NUCLEOTIDE SEQUENCE [LARGE SCALE GENOMIC DNA]</scope>
    <source>
        <strain evidence="1">cv. IRGC 101232</strain>
    </source>
</reference>
<sequence>MGEGRCTGTSYMIPLHHVNKQYMNLRGSSMTKPITIGQIARSLNVMQRNIPGLQWTMVKLTGKL</sequence>
<proteinExistence type="predicted"/>
<reference evidence="1" key="2">
    <citation type="submission" date="2013-04" db="UniProtKB">
        <authorList>
            <consortium name="EnsemblPlants"/>
        </authorList>
    </citation>
    <scope>IDENTIFICATION</scope>
</reference>
<protein>
    <submittedName>
        <fullName evidence="1">Uncharacterized protein</fullName>
    </submittedName>
</protein>
<keyword evidence="2" id="KW-1185">Reference proteome</keyword>
<dbReference type="HOGENOM" id="CLU_2871243_0_0_1"/>
<dbReference type="Proteomes" id="UP000006038">
    <property type="component" value="Chromosome 6"/>
</dbReference>
<dbReference type="Gramene" id="OB06G31340.1">
    <property type="protein sequence ID" value="OB06G31340.1"/>
    <property type="gene ID" value="OB06G31340"/>
</dbReference>
<dbReference type="AlphaFoldDB" id="J3MGJ0"/>
<dbReference type="EnsemblPlants" id="OB06G31340.1">
    <property type="protein sequence ID" value="OB06G31340.1"/>
    <property type="gene ID" value="OB06G31340"/>
</dbReference>